<dbReference type="Gene3D" id="3.40.630.30">
    <property type="match status" value="1"/>
</dbReference>
<feature type="domain" description="N-acetyltransferase" evidence="4">
    <location>
        <begin position="3"/>
        <end position="171"/>
    </location>
</feature>
<sequence length="171" mass="20018">MNIHIKKLQKADETALYEFELSNRSFFEEMVPSRGDEYYKFPHFQRFLTSLIEEQIKEESFFYLIKDEENSIIGRVNLIDINKGIGHIGYRVGKNFIGKGAAYNAVKLLLEEIMKKRAIKEIHAKTTTNNIASQKVLEKNGFQNLGQSEEIYTAENGEQFNFIHFVWRKTQ</sequence>
<dbReference type="Pfam" id="PF13302">
    <property type="entry name" value="Acetyltransf_3"/>
    <property type="match status" value="1"/>
</dbReference>
<name>A0ABU0ARC7_9BACI</name>
<evidence type="ECO:0000313" key="5">
    <source>
        <dbReference type="EMBL" id="MDQ0273819.1"/>
    </source>
</evidence>
<dbReference type="GO" id="GO:0008999">
    <property type="term" value="F:protein-N-terminal-alanine acetyltransferase activity"/>
    <property type="evidence" value="ECO:0007669"/>
    <property type="project" value="UniProtKB-EC"/>
</dbReference>
<protein>
    <submittedName>
        <fullName evidence="5">Ribosomal-protein-alanine N-acetyltransferase</fullName>
        <ecNumber evidence="5">2.3.1.267</ecNumber>
    </submittedName>
</protein>
<dbReference type="RefSeq" id="WP_307480431.1">
    <property type="nucleotide sequence ID" value="NZ_JAUSUB010000052.1"/>
</dbReference>
<evidence type="ECO:0000256" key="3">
    <source>
        <dbReference type="ARBA" id="ARBA00038502"/>
    </source>
</evidence>
<comment type="caution">
    <text evidence="5">The sequence shown here is derived from an EMBL/GenBank/DDBJ whole genome shotgun (WGS) entry which is preliminary data.</text>
</comment>
<reference evidence="5 6" key="1">
    <citation type="submission" date="2023-07" db="EMBL/GenBank/DDBJ databases">
        <title>Genomic Encyclopedia of Type Strains, Phase IV (KMG-IV): sequencing the most valuable type-strain genomes for metagenomic binning, comparative biology and taxonomic classification.</title>
        <authorList>
            <person name="Goeker M."/>
        </authorList>
    </citation>
    <scope>NUCLEOTIDE SEQUENCE [LARGE SCALE GENOMIC DNA]</scope>
    <source>
        <strain evidence="5 6">DSM 23494</strain>
    </source>
</reference>
<comment type="similarity">
    <text evidence="3">Belongs to the acetyltransferase family. RimJ subfamily.</text>
</comment>
<dbReference type="EMBL" id="JAUSUB010000052">
    <property type="protein sequence ID" value="MDQ0273819.1"/>
    <property type="molecule type" value="Genomic_DNA"/>
</dbReference>
<organism evidence="5 6">
    <name type="scientific">Cytobacillus purgationiresistens</name>
    <dbReference type="NCBI Taxonomy" id="863449"/>
    <lineage>
        <taxon>Bacteria</taxon>
        <taxon>Bacillati</taxon>
        <taxon>Bacillota</taxon>
        <taxon>Bacilli</taxon>
        <taxon>Bacillales</taxon>
        <taxon>Bacillaceae</taxon>
        <taxon>Cytobacillus</taxon>
    </lineage>
</organism>
<evidence type="ECO:0000256" key="1">
    <source>
        <dbReference type="ARBA" id="ARBA00022679"/>
    </source>
</evidence>
<dbReference type="InterPro" id="IPR051531">
    <property type="entry name" value="N-acetyltransferase"/>
</dbReference>
<keyword evidence="6" id="KW-1185">Reference proteome</keyword>
<keyword evidence="2 5" id="KW-0012">Acyltransferase</keyword>
<gene>
    <name evidence="5" type="ORF">J2S17_005768</name>
</gene>
<accession>A0ABU0ARC7</accession>
<proteinExistence type="inferred from homology"/>
<evidence type="ECO:0000256" key="2">
    <source>
        <dbReference type="ARBA" id="ARBA00023315"/>
    </source>
</evidence>
<evidence type="ECO:0000313" key="6">
    <source>
        <dbReference type="Proteomes" id="UP001238088"/>
    </source>
</evidence>
<dbReference type="InterPro" id="IPR016181">
    <property type="entry name" value="Acyl_CoA_acyltransferase"/>
</dbReference>
<dbReference type="InterPro" id="IPR000182">
    <property type="entry name" value="GNAT_dom"/>
</dbReference>
<dbReference type="EC" id="2.3.1.267" evidence="5"/>
<dbReference type="Proteomes" id="UP001238088">
    <property type="component" value="Unassembled WGS sequence"/>
</dbReference>
<dbReference type="SUPFAM" id="SSF55729">
    <property type="entry name" value="Acyl-CoA N-acyltransferases (Nat)"/>
    <property type="match status" value="1"/>
</dbReference>
<keyword evidence="1 5" id="KW-0808">Transferase</keyword>
<dbReference type="PROSITE" id="PS51186">
    <property type="entry name" value="GNAT"/>
    <property type="match status" value="1"/>
</dbReference>
<dbReference type="PANTHER" id="PTHR43792:SF8">
    <property type="entry name" value="[RIBOSOMAL PROTEIN US5]-ALANINE N-ACETYLTRANSFERASE"/>
    <property type="match status" value="1"/>
</dbReference>
<evidence type="ECO:0000259" key="4">
    <source>
        <dbReference type="PROSITE" id="PS51186"/>
    </source>
</evidence>
<dbReference type="PANTHER" id="PTHR43792">
    <property type="entry name" value="GNAT FAMILY, PUTATIVE (AFU_ORTHOLOGUE AFUA_3G00765)-RELATED-RELATED"/>
    <property type="match status" value="1"/>
</dbReference>